<dbReference type="SUPFAM" id="SSF51905">
    <property type="entry name" value="FAD/NAD(P)-binding domain"/>
    <property type="match status" value="1"/>
</dbReference>
<dbReference type="EMBL" id="FTOG01000001">
    <property type="protein sequence ID" value="SIS42060.1"/>
    <property type="molecule type" value="Genomic_DNA"/>
</dbReference>
<dbReference type="Pfam" id="PF05199">
    <property type="entry name" value="GMC_oxred_C"/>
    <property type="match status" value="1"/>
</dbReference>
<keyword evidence="3" id="KW-0285">Flavoprotein</keyword>
<protein>
    <submittedName>
        <fullName evidence="7">Choline dehydrogenase</fullName>
    </submittedName>
</protein>
<proteinExistence type="inferred from homology"/>
<dbReference type="InterPro" id="IPR051473">
    <property type="entry name" value="P2Ox-like"/>
</dbReference>
<dbReference type="InterPro" id="IPR017896">
    <property type="entry name" value="4Fe4S_Fe-S-bd"/>
</dbReference>
<sequence length="547" mass="57750">MALNGSHDAVVIGSGAGGAAAAWQLCALGLRVLLLEAGPAFDPVVDYPLDTPGWERRPFPVKSGSRAQVSWGDLGTLAPEDEDLADWSQAGFPWRLPAGSARPPLNEGYFHVMGVGGSTLHFVGEAHRFHPDAFRAGSLTGDGADWPIGYADLEPYYTRVEQMIGVAGTPEDGGRWRSQPYPLPAHPLSPGAQVLLEAGKKIGQGWQVNPHFTLSEPYDDRPPCNYCGQCARGCPLGDKGSTDVSLLRRAHATGRLTLIPNATVTQLHPGPGGRIERATVIVGDVAQDVETPMVFLAAGAVQTPRLLLASANRDHAEGLANGSGQLGRNFMETLSLRSVGLAKAPIRSQFGLPADAIWWGPGARAGFRLNHTTSETGLNGPIAYANRLLPGFGNDLKAAMRQNFGAAIAVGAIGQVVPDARSHIQLDPQLRDAFGQPIARISSVLTAQSIARLRAMRTAARAVLAAADTTLVEEASSRDTFSATHVFGTARMGREAETSVVTPLCRAHDHENLWITDASVFPSSGFGESPSLTIMALALRSAEAAAA</sequence>
<evidence type="ECO:0000256" key="1">
    <source>
        <dbReference type="ARBA" id="ARBA00001974"/>
    </source>
</evidence>
<dbReference type="Proteomes" id="UP000186221">
    <property type="component" value="Unassembled WGS sequence"/>
</dbReference>
<reference evidence="8" key="1">
    <citation type="submission" date="2017-01" db="EMBL/GenBank/DDBJ databases">
        <authorList>
            <person name="Varghese N."/>
            <person name="Submissions S."/>
        </authorList>
    </citation>
    <scope>NUCLEOTIDE SEQUENCE [LARGE SCALE GENOMIC DNA]</scope>
    <source>
        <strain evidence="8">DSM 19945</strain>
    </source>
</reference>
<comment type="cofactor">
    <cofactor evidence="1">
        <name>FAD</name>
        <dbReference type="ChEBI" id="CHEBI:57692"/>
    </cofactor>
</comment>
<comment type="similarity">
    <text evidence="2">Belongs to the GMC oxidoreductase family.</text>
</comment>
<accession>A0A1N7IY96</accession>
<evidence type="ECO:0000256" key="4">
    <source>
        <dbReference type="ARBA" id="ARBA00022827"/>
    </source>
</evidence>
<dbReference type="PROSITE" id="PS51379">
    <property type="entry name" value="4FE4S_FER_2"/>
    <property type="match status" value="1"/>
</dbReference>
<evidence type="ECO:0000256" key="3">
    <source>
        <dbReference type="ARBA" id="ARBA00022630"/>
    </source>
</evidence>
<evidence type="ECO:0000259" key="6">
    <source>
        <dbReference type="PROSITE" id="PS51379"/>
    </source>
</evidence>
<dbReference type="SUPFAM" id="SSF54373">
    <property type="entry name" value="FAD-linked reductases, C-terminal domain"/>
    <property type="match status" value="1"/>
</dbReference>
<dbReference type="Pfam" id="PF00732">
    <property type="entry name" value="GMC_oxred_N"/>
    <property type="match status" value="1"/>
</dbReference>
<dbReference type="Gene3D" id="3.50.50.60">
    <property type="entry name" value="FAD/NAD(P)-binding domain"/>
    <property type="match status" value="2"/>
</dbReference>
<dbReference type="InterPro" id="IPR007867">
    <property type="entry name" value="GMC_OxRtase_C"/>
</dbReference>
<gene>
    <name evidence="7" type="ORF">SAMN05421580_101131</name>
</gene>
<evidence type="ECO:0000256" key="5">
    <source>
        <dbReference type="ARBA" id="ARBA00023002"/>
    </source>
</evidence>
<dbReference type="GO" id="GO:0050660">
    <property type="term" value="F:flavin adenine dinucleotide binding"/>
    <property type="evidence" value="ECO:0007669"/>
    <property type="project" value="InterPro"/>
</dbReference>
<dbReference type="AlphaFoldDB" id="A0A1N7IY96"/>
<keyword evidence="8" id="KW-1185">Reference proteome</keyword>
<evidence type="ECO:0000313" key="7">
    <source>
        <dbReference type="EMBL" id="SIS42060.1"/>
    </source>
</evidence>
<evidence type="ECO:0000313" key="8">
    <source>
        <dbReference type="Proteomes" id="UP000186221"/>
    </source>
</evidence>
<dbReference type="Pfam" id="PF13450">
    <property type="entry name" value="NAD_binding_8"/>
    <property type="match status" value="1"/>
</dbReference>
<feature type="domain" description="4Fe-4S ferredoxin-type" evidence="6">
    <location>
        <begin position="215"/>
        <end position="244"/>
    </location>
</feature>
<dbReference type="InterPro" id="IPR036188">
    <property type="entry name" value="FAD/NAD-bd_sf"/>
</dbReference>
<dbReference type="GO" id="GO:0016614">
    <property type="term" value="F:oxidoreductase activity, acting on CH-OH group of donors"/>
    <property type="evidence" value="ECO:0007669"/>
    <property type="project" value="InterPro"/>
</dbReference>
<keyword evidence="5" id="KW-0560">Oxidoreductase</keyword>
<dbReference type="OrthoDB" id="9798604at2"/>
<dbReference type="InterPro" id="IPR000172">
    <property type="entry name" value="GMC_OxRdtase_N"/>
</dbReference>
<dbReference type="PANTHER" id="PTHR42784:SF1">
    <property type="entry name" value="PYRANOSE 2-OXIDASE"/>
    <property type="match status" value="1"/>
</dbReference>
<dbReference type="RefSeq" id="WP_076483112.1">
    <property type="nucleotide sequence ID" value="NZ_FTOG01000001.1"/>
</dbReference>
<organism evidence="7 8">
    <name type="scientific">Rhodobacter aestuarii</name>
    <dbReference type="NCBI Taxonomy" id="453582"/>
    <lineage>
        <taxon>Bacteria</taxon>
        <taxon>Pseudomonadati</taxon>
        <taxon>Pseudomonadota</taxon>
        <taxon>Alphaproteobacteria</taxon>
        <taxon>Rhodobacterales</taxon>
        <taxon>Rhodobacter group</taxon>
        <taxon>Rhodobacter</taxon>
    </lineage>
</organism>
<dbReference type="STRING" id="453582.SAMN05421580_101131"/>
<dbReference type="PANTHER" id="PTHR42784">
    <property type="entry name" value="PYRANOSE 2-OXIDASE"/>
    <property type="match status" value="1"/>
</dbReference>
<keyword evidence="4" id="KW-0274">FAD</keyword>
<name>A0A1N7IY96_9RHOB</name>
<evidence type="ECO:0000256" key="2">
    <source>
        <dbReference type="ARBA" id="ARBA00010790"/>
    </source>
</evidence>